<protein>
    <submittedName>
        <fullName evidence="2">Uncharacterized protein</fullName>
    </submittedName>
</protein>
<gene>
    <name evidence="2" type="ORF">TcWFU_004771</name>
</gene>
<dbReference type="EMBL" id="JAKROA010000002">
    <property type="protein sequence ID" value="KAL5110302.1"/>
    <property type="molecule type" value="Genomic_DNA"/>
</dbReference>
<name>A0ABR4QL54_9CEST</name>
<comment type="caution">
    <text evidence="2">The sequence shown here is derived from an EMBL/GenBank/DDBJ whole genome shotgun (WGS) entry which is preliminary data.</text>
</comment>
<dbReference type="Proteomes" id="UP001651158">
    <property type="component" value="Unassembled WGS sequence"/>
</dbReference>
<reference evidence="2 3" key="1">
    <citation type="journal article" date="2022" name="Front. Cell. Infect. Microbiol.">
        <title>The Genomes of Two Strains of Taenia crassiceps the Animal Model for the Study of Human Cysticercosis.</title>
        <authorList>
            <person name="Bobes R.J."/>
            <person name="Estrada K."/>
            <person name="Rios-Valencia D.G."/>
            <person name="Calderon-Gallegos A."/>
            <person name="de la Torre P."/>
            <person name="Carrero J.C."/>
            <person name="Sanchez-Flores A."/>
            <person name="Laclette J.P."/>
        </authorList>
    </citation>
    <scope>NUCLEOTIDE SEQUENCE [LARGE SCALE GENOMIC DNA]</scope>
    <source>
        <strain evidence="2">WFUcys</strain>
    </source>
</reference>
<accession>A0ABR4QL54</accession>
<organism evidence="2 3">
    <name type="scientific">Taenia crassiceps</name>
    <dbReference type="NCBI Taxonomy" id="6207"/>
    <lineage>
        <taxon>Eukaryota</taxon>
        <taxon>Metazoa</taxon>
        <taxon>Spiralia</taxon>
        <taxon>Lophotrochozoa</taxon>
        <taxon>Platyhelminthes</taxon>
        <taxon>Cestoda</taxon>
        <taxon>Eucestoda</taxon>
        <taxon>Cyclophyllidea</taxon>
        <taxon>Taeniidae</taxon>
        <taxon>Taenia</taxon>
    </lineage>
</organism>
<evidence type="ECO:0000313" key="3">
    <source>
        <dbReference type="Proteomes" id="UP001651158"/>
    </source>
</evidence>
<sequence length="168" mass="18404">MGGADQARRQLRQHTTKVEKGEKSNAPGIVSFQGILDIKATSTYRRSDHNYRVCGIVFTTHGKPDDSRVAQQLIFASTHKRRHLATGAADADDASFVYTLAPTADESVESSGGPLLKSQVMGEDLRKNWTMVLGGKMGDESDGRSDMSLEQCTFKARRTAGIDWKLCP</sequence>
<keyword evidence="3" id="KW-1185">Reference proteome</keyword>
<proteinExistence type="predicted"/>
<evidence type="ECO:0000256" key="1">
    <source>
        <dbReference type="SAM" id="MobiDB-lite"/>
    </source>
</evidence>
<evidence type="ECO:0000313" key="2">
    <source>
        <dbReference type="EMBL" id="KAL5110302.1"/>
    </source>
</evidence>
<feature type="region of interest" description="Disordered" evidence="1">
    <location>
        <begin position="1"/>
        <end position="24"/>
    </location>
</feature>